<comment type="caution">
    <text evidence="2">The sequence shown here is derived from an EMBL/GenBank/DDBJ whole genome shotgun (WGS) entry which is preliminary data.</text>
</comment>
<proteinExistence type="predicted"/>
<sequence>MAHFVCKNRKPNVKSAELFMLFEHKTGVVYVLTLISIIQEFLFIFR</sequence>
<keyword evidence="1" id="KW-1133">Transmembrane helix</keyword>
<reference evidence="2 3" key="1">
    <citation type="submission" date="2019-02" db="EMBL/GenBank/DDBJ databases">
        <title>Novel genomic isolates of S. pyogenes and S. dysgalactiae subsp. equisimilis associated to necrotising fasciitis (NSTI).</title>
        <authorList>
            <person name="Barrantes I."/>
        </authorList>
    </citation>
    <scope>NUCLEOTIDE SEQUENCE [LARGE SCALE GENOMIC DNA]</scope>
    <source>
        <strain evidence="2 3">SPY5003</strain>
    </source>
</reference>
<gene>
    <name evidence="2" type="ORF">E0F67_05235</name>
</gene>
<organism evidence="2 3">
    <name type="scientific">Streptococcus pyogenes</name>
    <dbReference type="NCBI Taxonomy" id="1314"/>
    <lineage>
        <taxon>Bacteria</taxon>
        <taxon>Bacillati</taxon>
        <taxon>Bacillota</taxon>
        <taxon>Bacilli</taxon>
        <taxon>Lactobacillales</taxon>
        <taxon>Streptococcaceae</taxon>
        <taxon>Streptococcus</taxon>
    </lineage>
</organism>
<dbReference type="AlphaFoldDB" id="A0A5S4TJC5"/>
<protein>
    <submittedName>
        <fullName evidence="2">Cytosine deaminase</fullName>
    </submittedName>
</protein>
<dbReference type="EMBL" id="SJLI01000003">
    <property type="protein sequence ID" value="TYK94821.1"/>
    <property type="molecule type" value="Genomic_DNA"/>
</dbReference>
<keyword evidence="1" id="KW-0472">Membrane</keyword>
<evidence type="ECO:0000313" key="2">
    <source>
        <dbReference type="EMBL" id="TYK94821.1"/>
    </source>
</evidence>
<dbReference type="Proteomes" id="UP000325300">
    <property type="component" value="Unassembled WGS sequence"/>
</dbReference>
<evidence type="ECO:0000313" key="3">
    <source>
        <dbReference type="Proteomes" id="UP000325300"/>
    </source>
</evidence>
<feature type="transmembrane region" description="Helical" evidence="1">
    <location>
        <begin position="27"/>
        <end position="45"/>
    </location>
</feature>
<keyword evidence="1" id="KW-0812">Transmembrane</keyword>
<name>A0A5S4TJC5_STRPY</name>
<accession>A0A5S4TJC5</accession>
<evidence type="ECO:0000256" key="1">
    <source>
        <dbReference type="SAM" id="Phobius"/>
    </source>
</evidence>